<organism evidence="2 3">
    <name type="scientific">Usitatibacter rugosus</name>
    <dbReference type="NCBI Taxonomy" id="2732067"/>
    <lineage>
        <taxon>Bacteria</taxon>
        <taxon>Pseudomonadati</taxon>
        <taxon>Pseudomonadota</taxon>
        <taxon>Betaproteobacteria</taxon>
        <taxon>Nitrosomonadales</taxon>
        <taxon>Usitatibacteraceae</taxon>
        <taxon>Usitatibacter</taxon>
    </lineage>
</organism>
<feature type="domain" description="Peptidase C45 hydrolase" evidence="1">
    <location>
        <begin position="129"/>
        <end position="351"/>
    </location>
</feature>
<dbReference type="Proteomes" id="UP000501534">
    <property type="component" value="Chromosome"/>
</dbReference>
<protein>
    <recommendedName>
        <fullName evidence="1">Peptidase C45 hydrolase domain-containing protein</fullName>
    </recommendedName>
</protein>
<reference evidence="2 3" key="1">
    <citation type="submission" date="2020-04" db="EMBL/GenBank/DDBJ databases">
        <title>Usitatibacter rugosus gen. nov., sp. nov. and Usitatibacter palustris sp. nov., novel members of Usitatibacteraceae fam. nov. within the order Nitrosomonadales isolated from soil.</title>
        <authorList>
            <person name="Huber K.J."/>
            <person name="Neumann-Schaal M."/>
            <person name="Geppert A."/>
            <person name="Luckner M."/>
            <person name="Wanner G."/>
            <person name="Overmann J."/>
        </authorList>
    </citation>
    <scope>NUCLEOTIDE SEQUENCE [LARGE SCALE GENOMIC DNA]</scope>
    <source>
        <strain evidence="2 3">0125_3</strain>
    </source>
</reference>
<dbReference type="InterPro" id="IPR047794">
    <property type="entry name" value="C45_proenzyme-like"/>
</dbReference>
<dbReference type="NCBIfam" id="NF040521">
    <property type="entry name" value="C45_proenzyme"/>
    <property type="match status" value="1"/>
</dbReference>
<accession>A0A6M4H0W0</accession>
<dbReference type="AlphaFoldDB" id="A0A6M4H0W0"/>
<dbReference type="InterPro" id="IPR047801">
    <property type="entry name" value="Peptidase_C45"/>
</dbReference>
<dbReference type="PANTHER" id="PTHR34180">
    <property type="entry name" value="PEPTIDASE C45"/>
    <property type="match status" value="1"/>
</dbReference>
<evidence type="ECO:0000313" key="3">
    <source>
        <dbReference type="Proteomes" id="UP000501534"/>
    </source>
</evidence>
<dbReference type="InterPro" id="IPR005079">
    <property type="entry name" value="Peptidase_C45_hydrolase"/>
</dbReference>
<dbReference type="KEGG" id="uru:DSM104443_03359"/>
<proteinExistence type="predicted"/>
<dbReference type="Pfam" id="PF03417">
    <property type="entry name" value="AAT"/>
    <property type="match status" value="1"/>
</dbReference>
<gene>
    <name evidence="2" type="ORF">DSM104443_03359</name>
</gene>
<dbReference type="RefSeq" id="WP_171094342.1">
    <property type="nucleotide sequence ID" value="NZ_CP053069.1"/>
</dbReference>
<keyword evidence="3" id="KW-1185">Reference proteome</keyword>
<name>A0A6M4H0W0_9PROT</name>
<dbReference type="EMBL" id="CP053069">
    <property type="protein sequence ID" value="QJR12274.1"/>
    <property type="molecule type" value="Genomic_DNA"/>
</dbReference>
<sequence length="380" mass="41949">MSAPEYFPLVDVTGTPRERGLQHGRAVPERVARSVDLYRRELARRKVDAATQDILARQFVPVIGGFDPDYVEEMQGIADGAGVSLESVVTVNCRTEMMFGVPQVKEAHVAMKDGCTGVVAMPSVTASGRLIHAHNWDWREEAADSSIVLRVRGTKNPDILTLVEAGGLARHGFNSKGLALTANFMACNLDFEHSGLPLGILRRKALEKPNLAQAIKVFAETKRACSNNIMLSHADGEAMDLECVPDEVFWLQAEDGLLPHSNNFLTPSARARIVDTYFAKAPDTLYRWSRVRDSLAPKRGRIEYKDMVEALSDRYGFPDSVLRSPKPAVFDAISATVCMTVIDAKLGKMWLARKPYERIDFAEYSVAAETEARPVTQLAA</sequence>
<evidence type="ECO:0000313" key="2">
    <source>
        <dbReference type="EMBL" id="QJR12274.1"/>
    </source>
</evidence>
<evidence type="ECO:0000259" key="1">
    <source>
        <dbReference type="Pfam" id="PF03417"/>
    </source>
</evidence>
<dbReference type="Gene3D" id="3.60.60.10">
    <property type="entry name" value="Penicillin V Acylase, Chain A"/>
    <property type="match status" value="1"/>
</dbReference>
<dbReference type="Gene3D" id="1.10.10.2120">
    <property type="match status" value="1"/>
</dbReference>
<dbReference type="PANTHER" id="PTHR34180:SF1">
    <property type="entry name" value="BETA-ALANYL-DOPAMINE_CARCININE HYDROLASE"/>
    <property type="match status" value="1"/>
</dbReference>